<gene>
    <name evidence="1" type="ORF">DVH02_28950</name>
</gene>
<keyword evidence="2" id="KW-1185">Reference proteome</keyword>
<evidence type="ECO:0008006" key="3">
    <source>
        <dbReference type="Google" id="ProtNLM"/>
    </source>
</evidence>
<dbReference type="OrthoDB" id="4539871at2"/>
<sequence>MAVSARRSELRKIRETLVREHFRSEADQECDVTLNTFDHPRYEIMPTGQVIDGPDEVTGYYTVTREAFPDQRHDEGERIVCERVYFDTATIALQLGIAPPLTEAGTGPASRHSSG</sequence>
<dbReference type="EMBL" id="QQNA01000282">
    <property type="protein sequence ID" value="RDG34758.1"/>
    <property type="molecule type" value="Genomic_DNA"/>
</dbReference>
<proteinExistence type="predicted"/>
<accession>A0A370AYU2</accession>
<dbReference type="AlphaFoldDB" id="A0A370AYU2"/>
<reference evidence="1 2" key="1">
    <citation type="submission" date="2018-07" db="EMBL/GenBank/DDBJ databases">
        <title>Streptomyces species from bats.</title>
        <authorList>
            <person name="Dunlap C."/>
        </authorList>
    </citation>
    <scope>NUCLEOTIDE SEQUENCE [LARGE SCALE GENOMIC DNA]</scope>
    <source>
        <strain evidence="1 2">AC230</strain>
    </source>
</reference>
<comment type="caution">
    <text evidence="1">The sequence shown here is derived from an EMBL/GenBank/DDBJ whole genome shotgun (WGS) entry which is preliminary data.</text>
</comment>
<evidence type="ECO:0000313" key="2">
    <source>
        <dbReference type="Proteomes" id="UP000253741"/>
    </source>
</evidence>
<name>A0A370AYU2_9ACTN</name>
<organism evidence="1 2">
    <name type="scientific">Streptomyces corynorhini</name>
    <dbReference type="NCBI Taxonomy" id="2282652"/>
    <lineage>
        <taxon>Bacteria</taxon>
        <taxon>Bacillati</taxon>
        <taxon>Actinomycetota</taxon>
        <taxon>Actinomycetes</taxon>
        <taxon>Kitasatosporales</taxon>
        <taxon>Streptomycetaceae</taxon>
        <taxon>Streptomyces</taxon>
    </lineage>
</organism>
<protein>
    <recommendedName>
        <fullName evidence="3">Nuclear transport factor 2 family protein</fullName>
    </recommendedName>
</protein>
<evidence type="ECO:0000313" key="1">
    <source>
        <dbReference type="EMBL" id="RDG34758.1"/>
    </source>
</evidence>
<dbReference type="Proteomes" id="UP000253741">
    <property type="component" value="Unassembled WGS sequence"/>
</dbReference>
<dbReference type="SUPFAM" id="SSF54427">
    <property type="entry name" value="NTF2-like"/>
    <property type="match status" value="1"/>
</dbReference>
<dbReference type="InterPro" id="IPR032710">
    <property type="entry name" value="NTF2-like_dom_sf"/>
</dbReference>
<dbReference type="RefSeq" id="WP_114626816.1">
    <property type="nucleotide sequence ID" value="NZ_QQNA01000282.1"/>
</dbReference>